<evidence type="ECO:0000313" key="3">
    <source>
        <dbReference type="Proteomes" id="UP000678545"/>
    </source>
</evidence>
<dbReference type="Pfam" id="PF13401">
    <property type="entry name" value="AAA_22"/>
    <property type="match status" value="1"/>
</dbReference>
<dbReference type="GO" id="GO:0016887">
    <property type="term" value="F:ATP hydrolysis activity"/>
    <property type="evidence" value="ECO:0007669"/>
    <property type="project" value="InterPro"/>
</dbReference>
<keyword evidence="2" id="KW-0547">Nucleotide-binding</keyword>
<gene>
    <name evidence="2" type="ORF">KDM90_00875</name>
</gene>
<organism evidence="2 3">
    <name type="scientific">Undibacterium fentianense</name>
    <dbReference type="NCBI Taxonomy" id="2828728"/>
    <lineage>
        <taxon>Bacteria</taxon>
        <taxon>Pseudomonadati</taxon>
        <taxon>Pseudomonadota</taxon>
        <taxon>Betaproteobacteria</taxon>
        <taxon>Burkholderiales</taxon>
        <taxon>Oxalobacteraceae</taxon>
        <taxon>Undibacterium</taxon>
    </lineage>
</organism>
<proteinExistence type="predicted"/>
<dbReference type="SUPFAM" id="SSF52540">
    <property type="entry name" value="P-loop containing nucleoside triphosphate hydrolases"/>
    <property type="match status" value="1"/>
</dbReference>
<name>A0A941DZM6_9BURK</name>
<dbReference type="InterPro" id="IPR027417">
    <property type="entry name" value="P-loop_NTPase"/>
</dbReference>
<feature type="domain" description="ORC1/DEAH AAA+ ATPase" evidence="1">
    <location>
        <begin position="45"/>
        <end position="179"/>
    </location>
</feature>
<keyword evidence="3" id="KW-1185">Reference proteome</keyword>
<dbReference type="Proteomes" id="UP000678545">
    <property type="component" value="Unassembled WGS sequence"/>
</dbReference>
<reference evidence="2" key="1">
    <citation type="submission" date="2021-04" db="EMBL/GenBank/DDBJ databases">
        <title>novel species isolated from subtropical streams in China.</title>
        <authorList>
            <person name="Lu H."/>
        </authorList>
    </citation>
    <scope>NUCLEOTIDE SEQUENCE</scope>
    <source>
        <strain evidence="2">FT137W</strain>
    </source>
</reference>
<dbReference type="RefSeq" id="WP_212673731.1">
    <property type="nucleotide sequence ID" value="NZ_JAGSPJ010000001.1"/>
</dbReference>
<protein>
    <submittedName>
        <fullName evidence="2">ATP-binding protein</fullName>
    </submittedName>
</protein>
<dbReference type="GO" id="GO:0005524">
    <property type="term" value="F:ATP binding"/>
    <property type="evidence" value="ECO:0007669"/>
    <property type="project" value="UniProtKB-KW"/>
</dbReference>
<dbReference type="EMBL" id="JAGSPJ010000001">
    <property type="protein sequence ID" value="MBR7798562.1"/>
    <property type="molecule type" value="Genomic_DNA"/>
</dbReference>
<dbReference type="AlphaFoldDB" id="A0A941DZM6"/>
<evidence type="ECO:0000259" key="1">
    <source>
        <dbReference type="Pfam" id="PF13401"/>
    </source>
</evidence>
<keyword evidence="2" id="KW-0067">ATP-binding</keyword>
<sequence>MRIIRPSHISPQHPIATQEYAVYTPPINELIETIGNWINRMESGGYIHGPSRFGKSRGIKWYVRSALEERFNAAIPLVIWVRRHDMHVSEVDFWRDLLLASKFRFVDEMKHKSRRAGVRELFRNRMVSLANASNSNYIVILIDEAQDVTLREWQWLMGLQNILDLDGYRLSVFSIGTQQIGYQHDYLAKTGNSHIAARFFVLNSPFHGLRGIEELRFVLEGYDQESEWPAGSGKSYLHYFAPAQFLAGRRLADCTDDLWRALNDLLPSEFKLFYEKRSLEVEIPMKHVALAIEEALWRLAEGQEWEDVTHYDSWVDIIRETGFSGHIDAITQVA</sequence>
<comment type="caution">
    <text evidence="2">The sequence shown here is derived from an EMBL/GenBank/DDBJ whole genome shotgun (WGS) entry which is preliminary data.</text>
</comment>
<dbReference type="InterPro" id="IPR049945">
    <property type="entry name" value="AAA_22"/>
</dbReference>
<evidence type="ECO:0000313" key="2">
    <source>
        <dbReference type="EMBL" id="MBR7798562.1"/>
    </source>
</evidence>
<accession>A0A941DZM6</accession>